<accession>A0ABP7GR57</accession>
<dbReference type="EMBL" id="BAABAF010000008">
    <property type="protein sequence ID" value="GAA3772038.1"/>
    <property type="molecule type" value="Genomic_DNA"/>
</dbReference>
<evidence type="ECO:0000313" key="4">
    <source>
        <dbReference type="EMBL" id="GAA3772038.1"/>
    </source>
</evidence>
<evidence type="ECO:0000256" key="1">
    <source>
        <dbReference type="ARBA" id="ARBA00007521"/>
    </source>
</evidence>
<proteinExistence type="inferred from homology"/>
<dbReference type="Proteomes" id="UP001500540">
    <property type="component" value="Unassembled WGS sequence"/>
</dbReference>
<dbReference type="SUPFAM" id="SSF50118">
    <property type="entry name" value="Cell growth inhibitor/plasmid maintenance toxic component"/>
    <property type="match status" value="1"/>
</dbReference>
<evidence type="ECO:0000313" key="5">
    <source>
        <dbReference type="Proteomes" id="UP001500540"/>
    </source>
</evidence>
<evidence type="ECO:0000256" key="2">
    <source>
        <dbReference type="ARBA" id="ARBA00022649"/>
    </source>
</evidence>
<sequence length="183" mass="20062">MSSGDGILSRILRLLVGGQRSGRISGRRAAPRSSPPADEFTPGRDGGTATHEIAPPAGNDLTIGYAPKIDGAPDAGEIVWTWVPFEENDGRGKDRPVLVIGRLDQEHVYAVKLTSKDHDGDREFLSIGSGSWDSAGRPSWVDVDQFYLVHRYGLRREAAALDRERFEKVAAVLHRRYGWAVAD</sequence>
<protein>
    <submittedName>
        <fullName evidence="4">Type II toxin-antitoxin system PemK/MazF family toxin</fullName>
    </submittedName>
</protein>
<keyword evidence="2" id="KW-1277">Toxin-antitoxin system</keyword>
<organism evidence="4 5">
    <name type="scientific">Microbacterium kribbense</name>
    <dbReference type="NCBI Taxonomy" id="433645"/>
    <lineage>
        <taxon>Bacteria</taxon>
        <taxon>Bacillati</taxon>
        <taxon>Actinomycetota</taxon>
        <taxon>Actinomycetes</taxon>
        <taxon>Micrococcales</taxon>
        <taxon>Microbacteriaceae</taxon>
        <taxon>Microbacterium</taxon>
    </lineage>
</organism>
<dbReference type="Gene3D" id="2.30.30.110">
    <property type="match status" value="1"/>
</dbReference>
<dbReference type="InterPro" id="IPR003477">
    <property type="entry name" value="PemK-like"/>
</dbReference>
<dbReference type="Pfam" id="PF02452">
    <property type="entry name" value="PemK_toxin"/>
    <property type="match status" value="1"/>
</dbReference>
<keyword evidence="5" id="KW-1185">Reference proteome</keyword>
<gene>
    <name evidence="4" type="ORF">GCM10022240_25170</name>
</gene>
<comment type="similarity">
    <text evidence="1">Belongs to the PemK/MazF family.</text>
</comment>
<reference evidence="5" key="1">
    <citation type="journal article" date="2019" name="Int. J. Syst. Evol. Microbiol.">
        <title>The Global Catalogue of Microorganisms (GCM) 10K type strain sequencing project: providing services to taxonomists for standard genome sequencing and annotation.</title>
        <authorList>
            <consortium name="The Broad Institute Genomics Platform"/>
            <consortium name="The Broad Institute Genome Sequencing Center for Infectious Disease"/>
            <person name="Wu L."/>
            <person name="Ma J."/>
        </authorList>
    </citation>
    <scope>NUCLEOTIDE SEQUENCE [LARGE SCALE GENOMIC DNA]</scope>
    <source>
        <strain evidence="5">JCM 16950</strain>
    </source>
</reference>
<feature type="region of interest" description="Disordered" evidence="3">
    <location>
        <begin position="22"/>
        <end position="59"/>
    </location>
</feature>
<name>A0ABP7GR57_9MICO</name>
<dbReference type="RefSeq" id="WP_344784126.1">
    <property type="nucleotide sequence ID" value="NZ_BAABAF010000008.1"/>
</dbReference>
<evidence type="ECO:0000256" key="3">
    <source>
        <dbReference type="SAM" id="MobiDB-lite"/>
    </source>
</evidence>
<dbReference type="InterPro" id="IPR011067">
    <property type="entry name" value="Plasmid_toxin/cell-grow_inhib"/>
</dbReference>
<comment type="caution">
    <text evidence="4">The sequence shown here is derived from an EMBL/GenBank/DDBJ whole genome shotgun (WGS) entry which is preliminary data.</text>
</comment>